<protein>
    <submittedName>
        <fullName evidence="1">Uncharacterized protein</fullName>
    </submittedName>
</protein>
<accession>A0A7D4YUR7</accession>
<evidence type="ECO:0000313" key="1">
    <source>
        <dbReference type="EMBL" id="QKN85866.1"/>
    </source>
</evidence>
<dbReference type="PROSITE" id="PS51257">
    <property type="entry name" value="PROKAR_LIPOPROTEIN"/>
    <property type="match status" value="1"/>
</dbReference>
<proteinExistence type="predicted"/>
<organism evidence="1 2">
    <name type="scientific">Escherichia phage vB_EcoM_EC001</name>
    <dbReference type="NCBI Taxonomy" id="2739754"/>
    <lineage>
        <taxon>Viruses</taxon>
        <taxon>Duplodnaviria</taxon>
        <taxon>Heunggongvirae</taxon>
        <taxon>Uroviricota</taxon>
        <taxon>Caudoviricetes</taxon>
        <taxon>Chimalliviridae</taxon>
        <taxon>Seoulvirus</taxon>
        <taxon>Seoulvirus SPN3US</taxon>
    </lineage>
</organism>
<reference evidence="1 2" key="1">
    <citation type="submission" date="2019-09" db="EMBL/GenBank/DDBJ databases">
        <authorList>
            <person name="Lin J."/>
            <person name="Cucic S."/>
            <person name="Klem A."/>
            <person name="Kropinski A."/>
            <person name="Anany H."/>
        </authorList>
    </citation>
    <scope>NUCLEOTIDE SEQUENCE [LARGE SCALE GENOMIC DNA]</scope>
</reference>
<dbReference type="Proteomes" id="UP000515779">
    <property type="component" value="Segment"/>
</dbReference>
<sequence>MIPVRNLARRVKKDGASAPLFFFTGGCMQHPTLNLTGANMIAVGTLSTRGWARTPQEKARELMNHYTESGYSQSVVYRGNIKSLAYTQAVFAQDPDGMVAQIKMDLENLYGNVFPAGVEVETSWEFLKDSDVRYRIFISVRVQEVVDGEWYDVERYVDTESSAIEDM</sequence>
<gene>
    <name evidence="1" type="ORF">ACEC001_0280</name>
</gene>
<name>A0A7D4YUR7_9CAUD</name>
<evidence type="ECO:0000313" key="2">
    <source>
        <dbReference type="Proteomes" id="UP000515779"/>
    </source>
</evidence>
<dbReference type="EMBL" id="MN445185">
    <property type="protein sequence ID" value="QKN85866.1"/>
    <property type="molecule type" value="Genomic_DNA"/>
</dbReference>